<accession>A0A011T1V0</accession>
<organism evidence="3 4">
    <name type="scientific">Brucella anthropi</name>
    <name type="common">Ochrobactrum anthropi</name>
    <dbReference type="NCBI Taxonomy" id="529"/>
    <lineage>
        <taxon>Bacteria</taxon>
        <taxon>Pseudomonadati</taxon>
        <taxon>Pseudomonadota</taxon>
        <taxon>Alphaproteobacteria</taxon>
        <taxon>Hyphomicrobiales</taxon>
        <taxon>Brucellaceae</taxon>
        <taxon>Brucella/Ochrobactrum group</taxon>
        <taxon>Brucella</taxon>
    </lineage>
</organism>
<protein>
    <submittedName>
        <fullName evidence="3">Uncharacterized protein</fullName>
    </submittedName>
</protein>
<dbReference type="EMBL" id="WBWS01000002">
    <property type="protein sequence ID" value="KAB2773155.1"/>
    <property type="molecule type" value="Genomic_DNA"/>
</dbReference>
<dbReference type="Proteomes" id="UP000441102">
    <property type="component" value="Unassembled WGS sequence"/>
</dbReference>
<gene>
    <name evidence="2" type="ORF">F9L04_03320</name>
    <name evidence="3" type="ORF">F9L06_04055</name>
</gene>
<dbReference type="EMBL" id="WBWX01000001">
    <property type="protein sequence ID" value="KAB2803340.1"/>
    <property type="molecule type" value="Genomic_DNA"/>
</dbReference>
<comment type="caution">
    <text evidence="3">The sequence shown here is derived from an EMBL/GenBank/DDBJ whole genome shotgun (WGS) entry which is preliminary data.</text>
</comment>
<evidence type="ECO:0000313" key="5">
    <source>
        <dbReference type="Proteomes" id="UP000481876"/>
    </source>
</evidence>
<keyword evidence="1" id="KW-1133">Transmembrane helix</keyword>
<evidence type="ECO:0000256" key="1">
    <source>
        <dbReference type="SAM" id="Phobius"/>
    </source>
</evidence>
<reference evidence="4 5" key="1">
    <citation type="submission" date="2019-09" db="EMBL/GenBank/DDBJ databases">
        <title>Taxonomic organization of the family Brucellaceae based on a phylogenomic approach.</title>
        <authorList>
            <person name="Leclercq S."/>
            <person name="Cloeckaert A."/>
            <person name="Zygmunt M.S."/>
        </authorList>
    </citation>
    <scope>NUCLEOTIDE SEQUENCE [LARGE SCALE GENOMIC DNA]</scope>
    <source>
        <strain evidence="3 4">CCUG 34461</strain>
        <strain evidence="2 5">LMG 3313</strain>
    </source>
</reference>
<feature type="transmembrane region" description="Helical" evidence="1">
    <location>
        <begin position="20"/>
        <end position="42"/>
    </location>
</feature>
<evidence type="ECO:0000313" key="3">
    <source>
        <dbReference type="EMBL" id="KAB2803340.1"/>
    </source>
</evidence>
<proteinExistence type="predicted"/>
<dbReference type="AlphaFoldDB" id="A0A011T1V0"/>
<evidence type="ECO:0000313" key="2">
    <source>
        <dbReference type="EMBL" id="KAB2773155.1"/>
    </source>
</evidence>
<keyword evidence="1" id="KW-0812">Transmembrane</keyword>
<evidence type="ECO:0000313" key="4">
    <source>
        <dbReference type="Proteomes" id="UP000441102"/>
    </source>
</evidence>
<keyword evidence="1" id="KW-0472">Membrane</keyword>
<sequence length="63" mass="6833">MRDQQSTRSKKTRRILEPAVRSGILAAPLILMLAIVVILSGAEPKLSAMIDQTFTGSISPIIK</sequence>
<name>A0A011T1V0_BRUAN</name>
<dbReference type="Proteomes" id="UP000481876">
    <property type="component" value="Unassembled WGS sequence"/>
</dbReference>